<feature type="binding site" evidence="2">
    <location>
        <position position="68"/>
    </location>
    <ligand>
        <name>Mg(2+)</name>
        <dbReference type="ChEBI" id="CHEBI:18420"/>
        <label>1</label>
        <note>catalytic</note>
    </ligand>
</feature>
<proteinExistence type="inferred from homology"/>
<name>A0A3N5DCL4_9SPHN</name>
<gene>
    <name evidence="3" type="ORF">EG799_13675</name>
</gene>
<dbReference type="GO" id="GO:0008934">
    <property type="term" value="F:inositol monophosphate 1-phosphatase activity"/>
    <property type="evidence" value="ECO:0007669"/>
    <property type="project" value="TreeGrafter"/>
</dbReference>
<comment type="similarity">
    <text evidence="1">Belongs to the inositol monophosphatase superfamily.</text>
</comment>
<dbReference type="GO" id="GO:0006020">
    <property type="term" value="P:inositol metabolic process"/>
    <property type="evidence" value="ECO:0007669"/>
    <property type="project" value="TreeGrafter"/>
</dbReference>
<keyword evidence="2" id="KW-0460">Magnesium</keyword>
<dbReference type="GO" id="GO:0046872">
    <property type="term" value="F:metal ion binding"/>
    <property type="evidence" value="ECO:0007669"/>
    <property type="project" value="UniProtKB-KW"/>
</dbReference>
<reference evidence="3 4" key="1">
    <citation type="submission" date="2018-11" db="EMBL/GenBank/DDBJ databases">
        <title>Erythrobacter spongiae sp. nov., isolated from a marine sponge.</title>
        <authorList>
            <person name="Zhuang L."/>
            <person name="Luo L."/>
        </authorList>
    </citation>
    <scope>NUCLEOTIDE SEQUENCE [LARGE SCALE GENOMIC DNA]</scope>
    <source>
        <strain evidence="3 4">HN-E23</strain>
    </source>
</reference>
<organism evidence="3 4">
    <name type="scientific">Aurantiacibacter spongiae</name>
    <dbReference type="NCBI Taxonomy" id="2488860"/>
    <lineage>
        <taxon>Bacteria</taxon>
        <taxon>Pseudomonadati</taxon>
        <taxon>Pseudomonadota</taxon>
        <taxon>Alphaproteobacteria</taxon>
        <taxon>Sphingomonadales</taxon>
        <taxon>Erythrobacteraceae</taxon>
        <taxon>Aurantiacibacter</taxon>
    </lineage>
</organism>
<comment type="cofactor">
    <cofactor evidence="2">
        <name>Mg(2+)</name>
        <dbReference type="ChEBI" id="CHEBI:18420"/>
    </cofactor>
</comment>
<feature type="binding site" evidence="2">
    <location>
        <position position="213"/>
    </location>
    <ligand>
        <name>Mg(2+)</name>
        <dbReference type="ChEBI" id="CHEBI:18420"/>
        <label>1</label>
        <note>catalytic</note>
    </ligand>
</feature>
<dbReference type="GO" id="GO:0007165">
    <property type="term" value="P:signal transduction"/>
    <property type="evidence" value="ECO:0007669"/>
    <property type="project" value="TreeGrafter"/>
</dbReference>
<keyword evidence="2" id="KW-0479">Metal-binding</keyword>
<dbReference type="Pfam" id="PF00459">
    <property type="entry name" value="Inositol_P"/>
    <property type="match status" value="1"/>
</dbReference>
<evidence type="ECO:0000313" key="3">
    <source>
        <dbReference type="EMBL" id="RPF72558.1"/>
    </source>
</evidence>
<sequence length="281" mass="30229">MSIIDREILSLLRDVTERIILPRYQNLDAGEIEDKGGNDPVTIADRESEAALREGLEKLAPGLAVVGEEAAHADPAVLERLQGACWIVDPIDGTRNFAAGKPPFGILIAQADEGLAQSGWIYDCLTGRFCAAHRGKGAFVGGERIEARETGETPPVAAISLLFMDDAKREAMKAHICPHYRLVDIPYCAAEQYPRLALGENDVSIFERTLAWDHAAAALWLEEAGGKVARPDDGSPYRVDEVGRTGLVGAASPRLWDDMAKRLAALRAPAAGVRANPATSP</sequence>
<dbReference type="RefSeq" id="WP_123882396.1">
    <property type="nucleotide sequence ID" value="NZ_RPFZ01000001.1"/>
</dbReference>
<feature type="binding site" evidence="2">
    <location>
        <position position="92"/>
    </location>
    <ligand>
        <name>Mg(2+)</name>
        <dbReference type="ChEBI" id="CHEBI:18420"/>
        <label>1</label>
        <note>catalytic</note>
    </ligand>
</feature>
<dbReference type="EMBL" id="RPFZ01000001">
    <property type="protein sequence ID" value="RPF72558.1"/>
    <property type="molecule type" value="Genomic_DNA"/>
</dbReference>
<dbReference type="PRINTS" id="PR00377">
    <property type="entry name" value="IMPHPHTASES"/>
</dbReference>
<protein>
    <submittedName>
        <fullName evidence="3">Inositol monophosphatase</fullName>
    </submittedName>
</protein>
<dbReference type="PANTHER" id="PTHR20854:SF4">
    <property type="entry name" value="INOSITOL-1-MONOPHOSPHATASE-RELATED"/>
    <property type="match status" value="1"/>
</dbReference>
<dbReference type="SUPFAM" id="SSF56655">
    <property type="entry name" value="Carbohydrate phosphatase"/>
    <property type="match status" value="1"/>
</dbReference>
<evidence type="ECO:0000313" key="4">
    <source>
        <dbReference type="Proteomes" id="UP000275232"/>
    </source>
</evidence>
<evidence type="ECO:0000256" key="1">
    <source>
        <dbReference type="ARBA" id="ARBA00009759"/>
    </source>
</evidence>
<dbReference type="OrthoDB" id="9785695at2"/>
<evidence type="ECO:0000256" key="2">
    <source>
        <dbReference type="PIRSR" id="PIRSR600760-2"/>
    </source>
</evidence>
<dbReference type="Gene3D" id="3.40.190.80">
    <property type="match status" value="1"/>
</dbReference>
<dbReference type="PANTHER" id="PTHR20854">
    <property type="entry name" value="INOSITOL MONOPHOSPHATASE"/>
    <property type="match status" value="1"/>
</dbReference>
<feature type="binding site" evidence="2">
    <location>
        <position position="89"/>
    </location>
    <ligand>
        <name>Mg(2+)</name>
        <dbReference type="ChEBI" id="CHEBI:18420"/>
        <label>1</label>
        <note>catalytic</note>
    </ligand>
</feature>
<dbReference type="Gene3D" id="3.30.540.10">
    <property type="entry name" value="Fructose-1,6-Bisphosphatase, subunit A, domain 1"/>
    <property type="match status" value="1"/>
</dbReference>
<accession>A0A3N5DCL4</accession>
<dbReference type="AlphaFoldDB" id="A0A3N5DCL4"/>
<keyword evidence="4" id="KW-1185">Reference proteome</keyword>
<dbReference type="InterPro" id="IPR000760">
    <property type="entry name" value="Inositol_monophosphatase-like"/>
</dbReference>
<feature type="binding site" evidence="2">
    <location>
        <position position="91"/>
    </location>
    <ligand>
        <name>Mg(2+)</name>
        <dbReference type="ChEBI" id="CHEBI:18420"/>
        <label>1</label>
        <note>catalytic</note>
    </ligand>
</feature>
<dbReference type="Proteomes" id="UP000275232">
    <property type="component" value="Unassembled WGS sequence"/>
</dbReference>
<comment type="caution">
    <text evidence="3">The sequence shown here is derived from an EMBL/GenBank/DDBJ whole genome shotgun (WGS) entry which is preliminary data.</text>
</comment>